<sequence>MIAAEASLTRLCLWTSLVYPVPSFSYNRPVQLKHKYNNVLTRVLIQVSNINSSPIHTHT</sequence>
<reference evidence="1 2" key="1">
    <citation type="submission" date="2019-07" db="EMBL/GenBank/DDBJ databases">
        <authorList>
            <person name="Jastrzebski P J."/>
            <person name="Paukszto L."/>
            <person name="Jastrzebski P J."/>
        </authorList>
    </citation>
    <scope>NUCLEOTIDE SEQUENCE [LARGE SCALE GENOMIC DNA]</scope>
    <source>
        <strain evidence="1 2">WMS-il1</strain>
    </source>
</reference>
<dbReference type="Proteomes" id="UP000321570">
    <property type="component" value="Unassembled WGS sequence"/>
</dbReference>
<protein>
    <submittedName>
        <fullName evidence="1">Uncharacterized protein</fullName>
    </submittedName>
</protein>
<accession>A0A564Y5G7</accession>
<keyword evidence="2" id="KW-1185">Reference proteome</keyword>
<name>A0A564Y5G7_HYMDI</name>
<evidence type="ECO:0000313" key="1">
    <source>
        <dbReference type="EMBL" id="VUZ41813.1"/>
    </source>
</evidence>
<evidence type="ECO:0000313" key="2">
    <source>
        <dbReference type="Proteomes" id="UP000321570"/>
    </source>
</evidence>
<proteinExistence type="predicted"/>
<gene>
    <name evidence="1" type="ORF">WMSIL1_LOCUS2447</name>
</gene>
<dbReference type="EMBL" id="CABIJS010000066">
    <property type="protein sequence ID" value="VUZ41813.1"/>
    <property type="molecule type" value="Genomic_DNA"/>
</dbReference>
<dbReference type="AlphaFoldDB" id="A0A564Y5G7"/>
<organism evidence="1 2">
    <name type="scientific">Hymenolepis diminuta</name>
    <name type="common">Rat tapeworm</name>
    <dbReference type="NCBI Taxonomy" id="6216"/>
    <lineage>
        <taxon>Eukaryota</taxon>
        <taxon>Metazoa</taxon>
        <taxon>Spiralia</taxon>
        <taxon>Lophotrochozoa</taxon>
        <taxon>Platyhelminthes</taxon>
        <taxon>Cestoda</taxon>
        <taxon>Eucestoda</taxon>
        <taxon>Cyclophyllidea</taxon>
        <taxon>Hymenolepididae</taxon>
        <taxon>Hymenolepis</taxon>
    </lineage>
</organism>